<dbReference type="InterPro" id="IPR035965">
    <property type="entry name" value="PAS-like_dom_sf"/>
</dbReference>
<evidence type="ECO:0000256" key="1">
    <source>
        <dbReference type="SAM" id="Phobius"/>
    </source>
</evidence>
<evidence type="ECO:0000313" key="6">
    <source>
        <dbReference type="EMBL" id="OIR02383.1"/>
    </source>
</evidence>
<dbReference type="Gene3D" id="3.30.450.20">
    <property type="entry name" value="PAS domain"/>
    <property type="match status" value="3"/>
</dbReference>
<feature type="domain" description="PAS" evidence="2">
    <location>
        <begin position="293"/>
        <end position="363"/>
    </location>
</feature>
<dbReference type="SUPFAM" id="SSF55785">
    <property type="entry name" value="PYP-like sensor domain (PAS domain)"/>
    <property type="match status" value="3"/>
</dbReference>
<dbReference type="EMBL" id="MLJW01000075">
    <property type="protein sequence ID" value="OIR02383.1"/>
    <property type="molecule type" value="Genomic_DNA"/>
</dbReference>
<organism evidence="6">
    <name type="scientific">mine drainage metagenome</name>
    <dbReference type="NCBI Taxonomy" id="410659"/>
    <lineage>
        <taxon>unclassified sequences</taxon>
        <taxon>metagenomes</taxon>
        <taxon>ecological metagenomes</taxon>
    </lineage>
</organism>
<keyword evidence="1" id="KW-0472">Membrane</keyword>
<reference evidence="6" key="1">
    <citation type="submission" date="2016-10" db="EMBL/GenBank/DDBJ databases">
        <title>Sequence of Gallionella enrichment culture.</title>
        <authorList>
            <person name="Poehlein A."/>
            <person name="Muehling M."/>
            <person name="Daniel R."/>
        </authorList>
    </citation>
    <scope>NUCLEOTIDE SEQUENCE</scope>
</reference>
<dbReference type="PROSITE" id="PS50883">
    <property type="entry name" value="EAL"/>
    <property type="match status" value="1"/>
</dbReference>
<dbReference type="SUPFAM" id="SSF141868">
    <property type="entry name" value="EAL domain-like"/>
    <property type="match status" value="1"/>
</dbReference>
<dbReference type="PROSITE" id="PS50112">
    <property type="entry name" value="PAS"/>
    <property type="match status" value="2"/>
</dbReference>
<feature type="transmembrane region" description="Helical" evidence="1">
    <location>
        <begin position="49"/>
        <end position="67"/>
    </location>
</feature>
<feature type="domain" description="GGDEF" evidence="5">
    <location>
        <begin position="573"/>
        <end position="706"/>
    </location>
</feature>
<dbReference type="CDD" id="cd01948">
    <property type="entry name" value="EAL"/>
    <property type="match status" value="1"/>
</dbReference>
<dbReference type="Gene3D" id="3.20.20.450">
    <property type="entry name" value="EAL domain"/>
    <property type="match status" value="1"/>
</dbReference>
<dbReference type="InterPro" id="IPR001633">
    <property type="entry name" value="EAL_dom"/>
</dbReference>
<dbReference type="Pfam" id="PF00989">
    <property type="entry name" value="PAS"/>
    <property type="match status" value="1"/>
</dbReference>
<dbReference type="SMART" id="SM00086">
    <property type="entry name" value="PAC"/>
    <property type="match status" value="2"/>
</dbReference>
<dbReference type="SMART" id="SM00267">
    <property type="entry name" value="GGDEF"/>
    <property type="match status" value="1"/>
</dbReference>
<dbReference type="GO" id="GO:0006355">
    <property type="term" value="P:regulation of DNA-templated transcription"/>
    <property type="evidence" value="ECO:0007669"/>
    <property type="project" value="InterPro"/>
</dbReference>
<keyword evidence="1" id="KW-1133">Transmembrane helix</keyword>
<dbReference type="InterPro" id="IPR029787">
    <property type="entry name" value="Nucleotide_cyclase"/>
</dbReference>
<dbReference type="InterPro" id="IPR000160">
    <property type="entry name" value="GGDEF_dom"/>
</dbReference>
<dbReference type="Pfam" id="PF13426">
    <property type="entry name" value="PAS_9"/>
    <property type="match status" value="1"/>
</dbReference>
<evidence type="ECO:0000259" key="5">
    <source>
        <dbReference type="PROSITE" id="PS50887"/>
    </source>
</evidence>
<gene>
    <name evidence="6" type="primary">gmr_87</name>
    <name evidence="6" type="ORF">GALL_155400</name>
</gene>
<dbReference type="CDD" id="cd00130">
    <property type="entry name" value="PAS"/>
    <property type="match status" value="2"/>
</dbReference>
<dbReference type="InterPro" id="IPR052155">
    <property type="entry name" value="Biofilm_reg_signaling"/>
</dbReference>
<proteinExistence type="predicted"/>
<dbReference type="Pfam" id="PF00990">
    <property type="entry name" value="GGDEF"/>
    <property type="match status" value="1"/>
</dbReference>
<keyword evidence="1" id="KW-0812">Transmembrane</keyword>
<dbReference type="PROSITE" id="PS50113">
    <property type="entry name" value="PAC"/>
    <property type="match status" value="2"/>
</dbReference>
<dbReference type="SMART" id="SM00052">
    <property type="entry name" value="EAL"/>
    <property type="match status" value="1"/>
</dbReference>
<feature type="domain" description="PAS" evidence="2">
    <location>
        <begin position="416"/>
        <end position="462"/>
    </location>
</feature>
<protein>
    <submittedName>
        <fullName evidence="6">Cyclic di-GMP phosphodiesterase Gmr</fullName>
        <ecNumber evidence="6">3.1.4.52</ecNumber>
    </submittedName>
</protein>
<evidence type="ECO:0000259" key="3">
    <source>
        <dbReference type="PROSITE" id="PS50113"/>
    </source>
</evidence>
<dbReference type="Pfam" id="PF00563">
    <property type="entry name" value="EAL"/>
    <property type="match status" value="1"/>
</dbReference>
<dbReference type="PANTHER" id="PTHR44757:SF2">
    <property type="entry name" value="BIOFILM ARCHITECTURE MAINTENANCE PROTEIN MBAA"/>
    <property type="match status" value="1"/>
</dbReference>
<dbReference type="FunFam" id="3.20.20.450:FF:000001">
    <property type="entry name" value="Cyclic di-GMP phosphodiesterase yahA"/>
    <property type="match status" value="1"/>
</dbReference>
<dbReference type="NCBIfam" id="TIGR00254">
    <property type="entry name" value="GGDEF"/>
    <property type="match status" value="1"/>
</dbReference>
<dbReference type="AlphaFoldDB" id="A0A1J5S2B5"/>
<sequence length="978" mass="108310">MTAPKDDSFPRGSESLLGPLLSPMIGSAAFLGAGALWLAVGRRLPETPLPWGALGGATALVYAALALKRRRRRPAPTLDDLPEAAFLLDGDGLLQAWNRTAEDWVGDSLFERGQAFTQAVMMEAQPALADALTQATRSGRAAFETRLAGADGLSVPCQGQARLLDKGRGLLLTLRRRQADPHSTETDDSFRRMADLSSCLLAILVDGRIRWINRAGAMLLGAETPTQLMGLAWAALHLPAQDDRLARLCRLDGLETEAAITYGASLHGEHPATLVEALDLSGLSSGAQELEQTQRRLRALMEAVDDAVVVIDQDGAIEAMNGMAESLFGHAAPELVGSDIWLLMPPDHCERFLTAFKKRVTGGETGLRRRYDIRGQRRDGTTFPAQMTLAEGRGGPHRLFTLVIRDLSERKALYSRLSMTEKVLEATSEGVILADLKGRILWVNTGFTRISGYSRDEAIGQTTNLLKSGLQSPSFYKSMWGELSKTGEWAGEIWNRRKDGEAYPEWLSIKTIYDELGQPERFIGVFSDISKHKRAQETIRHLTYYDAVTRLPNRYLFQDRFNQSLERAKRANRQVALVLVSLDRFKTINETLGHQTGDALLRDVAQRLTNSVRGEDTVSRLRGDTFCCILAELGQTHDANPVINRILDAFSLPFQIGGHELFITASLGISLFPLDGGEMDDLLQKAESAVNRSKERAENSYYFYTPEMNANSMERLRLETDLRKAINRGELVLYYQPKVDARSGRLVGAEALVRWHHPEYGMVPPGRFIPIAEDTGLILPIGASVMKQACQQIQDWMAHGLTPVPVAVNLSAHQFRQPDMVQSVTRILDDYRVPQGLIELELTESAVMRNADSAIDVLMELHHMGLSIAIDDFGTGYSSFSYLKRFPIDRLKIDRSFVQDLGRDQTGEEIVGAIIAMAHSLKMSVIAEGVESAQQLDMLRDMGCEEIQGFYYSRPVPAAEFARFLQAGELSGRDDITP</sequence>
<dbReference type="InterPro" id="IPR013767">
    <property type="entry name" value="PAS_fold"/>
</dbReference>
<feature type="domain" description="PAC" evidence="3">
    <location>
        <begin position="489"/>
        <end position="541"/>
    </location>
</feature>
<dbReference type="GO" id="GO:0071111">
    <property type="term" value="F:cyclic-guanylate-specific phosphodiesterase activity"/>
    <property type="evidence" value="ECO:0007669"/>
    <property type="project" value="UniProtKB-EC"/>
</dbReference>
<keyword evidence="6" id="KW-0378">Hydrolase</keyword>
<dbReference type="InterPro" id="IPR043128">
    <property type="entry name" value="Rev_trsase/Diguanyl_cyclase"/>
</dbReference>
<dbReference type="CDD" id="cd01949">
    <property type="entry name" value="GGDEF"/>
    <property type="match status" value="1"/>
</dbReference>
<dbReference type="EC" id="3.1.4.52" evidence="6"/>
<name>A0A1J5S2B5_9ZZZZ</name>
<dbReference type="Gene3D" id="3.30.70.270">
    <property type="match status" value="1"/>
</dbReference>
<dbReference type="InterPro" id="IPR000700">
    <property type="entry name" value="PAS-assoc_C"/>
</dbReference>
<dbReference type="PANTHER" id="PTHR44757">
    <property type="entry name" value="DIGUANYLATE CYCLASE DGCP"/>
    <property type="match status" value="1"/>
</dbReference>
<dbReference type="SMART" id="SM00091">
    <property type="entry name" value="PAS"/>
    <property type="match status" value="4"/>
</dbReference>
<dbReference type="PROSITE" id="PS50887">
    <property type="entry name" value="GGDEF"/>
    <property type="match status" value="1"/>
</dbReference>
<evidence type="ECO:0000259" key="2">
    <source>
        <dbReference type="PROSITE" id="PS50112"/>
    </source>
</evidence>
<dbReference type="InterPro" id="IPR001610">
    <property type="entry name" value="PAC"/>
</dbReference>
<feature type="domain" description="PAC" evidence="3">
    <location>
        <begin position="369"/>
        <end position="419"/>
    </location>
</feature>
<evidence type="ECO:0000259" key="4">
    <source>
        <dbReference type="PROSITE" id="PS50883"/>
    </source>
</evidence>
<dbReference type="SUPFAM" id="SSF55073">
    <property type="entry name" value="Nucleotide cyclase"/>
    <property type="match status" value="1"/>
</dbReference>
<dbReference type="NCBIfam" id="TIGR00229">
    <property type="entry name" value="sensory_box"/>
    <property type="match status" value="2"/>
</dbReference>
<dbReference type="InterPro" id="IPR000014">
    <property type="entry name" value="PAS"/>
</dbReference>
<comment type="caution">
    <text evidence="6">The sequence shown here is derived from an EMBL/GenBank/DDBJ whole genome shotgun (WGS) entry which is preliminary data.</text>
</comment>
<accession>A0A1J5S2B5</accession>
<dbReference type="InterPro" id="IPR035919">
    <property type="entry name" value="EAL_sf"/>
</dbReference>
<feature type="domain" description="EAL" evidence="4">
    <location>
        <begin position="715"/>
        <end position="969"/>
    </location>
</feature>
<feature type="transmembrane region" description="Helical" evidence="1">
    <location>
        <begin position="20"/>
        <end position="40"/>
    </location>
</feature>